<protein>
    <submittedName>
        <fullName evidence="1">Uncharacterized protein</fullName>
    </submittedName>
</protein>
<dbReference type="STRING" id="501010.NOSIN_23815"/>
<dbReference type="OrthoDB" id="9933231at2"/>
<dbReference type="RefSeq" id="WP_077692925.1">
    <property type="nucleotide sequence ID" value="NZ_MCOK01000001.1"/>
</dbReference>
<sequence>MRTTMMPSPTAHEFPTPPPALFEVAPAALDVLGITDTEDLFAVALPDETPEEAAARRTAAADILDDRLTDIATEALTHDVVQKWSV</sequence>
<organism evidence="1 2">
    <name type="scientific">Nocardiopsis sinuspersici</name>
    <dbReference type="NCBI Taxonomy" id="501010"/>
    <lineage>
        <taxon>Bacteria</taxon>
        <taxon>Bacillati</taxon>
        <taxon>Actinomycetota</taxon>
        <taxon>Actinomycetes</taxon>
        <taxon>Streptosporangiales</taxon>
        <taxon>Nocardiopsidaceae</taxon>
        <taxon>Nocardiopsis</taxon>
    </lineage>
</organism>
<reference evidence="2" key="1">
    <citation type="submission" date="2016-08" db="EMBL/GenBank/DDBJ databases">
        <authorList>
            <person name="Tokovenko B."/>
            <person name="Kalinowski J."/>
        </authorList>
    </citation>
    <scope>NUCLEOTIDE SEQUENCE [LARGE SCALE GENOMIC DNA]</scope>
    <source>
        <strain evidence="2">UTMC102</strain>
    </source>
</reference>
<gene>
    <name evidence="1" type="ORF">NOSIN_23815</name>
</gene>
<dbReference type="Proteomes" id="UP000189004">
    <property type="component" value="Unassembled WGS sequence"/>
</dbReference>
<comment type="caution">
    <text evidence="1">The sequence shown here is derived from an EMBL/GenBank/DDBJ whole genome shotgun (WGS) entry which is preliminary data.</text>
</comment>
<name>A0A1V3C752_9ACTN</name>
<evidence type="ECO:0000313" key="2">
    <source>
        <dbReference type="Proteomes" id="UP000189004"/>
    </source>
</evidence>
<evidence type="ECO:0000313" key="1">
    <source>
        <dbReference type="EMBL" id="OOC56478.1"/>
    </source>
</evidence>
<dbReference type="AlphaFoldDB" id="A0A1V3C752"/>
<proteinExistence type="predicted"/>
<dbReference type="EMBL" id="MCOK01000001">
    <property type="protein sequence ID" value="OOC56478.1"/>
    <property type="molecule type" value="Genomic_DNA"/>
</dbReference>
<keyword evidence="2" id="KW-1185">Reference proteome</keyword>
<accession>A0A1V3C752</accession>